<feature type="transmembrane region" description="Helical" evidence="1">
    <location>
        <begin position="86"/>
        <end position="104"/>
    </location>
</feature>
<dbReference type="Pfam" id="PF13869">
    <property type="entry name" value="NUDIX_2"/>
    <property type="match status" value="1"/>
</dbReference>
<keyword evidence="4" id="KW-1185">Reference proteome</keyword>
<keyword evidence="1" id="KW-0472">Membrane</keyword>
<protein>
    <submittedName>
        <fullName evidence="3">Uncharacterized protein</fullName>
    </submittedName>
</protein>
<dbReference type="InterPro" id="IPR016706">
    <property type="entry name" value="Cleav_polyA_spec_factor_su5"/>
</dbReference>
<name>A0ABD2RL36_9SOLN</name>
<gene>
    <name evidence="3" type="ORF">AABB24_032782</name>
</gene>
<feature type="non-terminal residue" evidence="3">
    <location>
        <position position="1"/>
    </location>
</feature>
<reference evidence="3 4" key="1">
    <citation type="submission" date="2024-05" db="EMBL/GenBank/DDBJ databases">
        <title>De novo assembly of an allotetraploid wild potato.</title>
        <authorList>
            <person name="Hosaka A.J."/>
        </authorList>
    </citation>
    <scope>NUCLEOTIDE SEQUENCE [LARGE SCALE GENOMIC DNA]</scope>
    <source>
        <tissue evidence="3">Young leaves</tissue>
    </source>
</reference>
<dbReference type="Gene3D" id="3.90.79.10">
    <property type="entry name" value="Nucleoside Triphosphate Pyrophosphohydrolase"/>
    <property type="match status" value="1"/>
</dbReference>
<accession>A0ABD2RL36</accession>
<organism evidence="3 4">
    <name type="scientific">Solanum stoloniferum</name>
    <dbReference type="NCBI Taxonomy" id="62892"/>
    <lineage>
        <taxon>Eukaryota</taxon>
        <taxon>Viridiplantae</taxon>
        <taxon>Streptophyta</taxon>
        <taxon>Embryophyta</taxon>
        <taxon>Tracheophyta</taxon>
        <taxon>Spermatophyta</taxon>
        <taxon>Magnoliopsida</taxon>
        <taxon>eudicotyledons</taxon>
        <taxon>Gunneridae</taxon>
        <taxon>Pentapetalae</taxon>
        <taxon>asterids</taxon>
        <taxon>lamiids</taxon>
        <taxon>Solanales</taxon>
        <taxon>Solanaceae</taxon>
        <taxon>Solanoideae</taxon>
        <taxon>Solaneae</taxon>
        <taxon>Solanum</taxon>
    </lineage>
</organism>
<keyword evidence="1" id="KW-1133">Transmembrane helix</keyword>
<dbReference type="Proteomes" id="UP001627284">
    <property type="component" value="Unassembled WGS sequence"/>
</dbReference>
<proteinExistence type="predicted"/>
<comment type="caution">
    <text evidence="3">The sequence shown here is derived from an EMBL/GenBank/DDBJ whole genome shotgun (WGS) entry which is preliminary data.</text>
</comment>
<keyword evidence="1" id="KW-0812">Transmembrane</keyword>
<sequence length="107" mass="12165">LWKSHVVCVFCFFISGRLATLFLSATCPPLSVFGVSLSMAGGNVDVLDIYPLNHYYFGSKESLPLKEEETLDHRIQRLKFNYNTHGIRTCVQAVLLVSFSFFLFQHS</sequence>
<keyword evidence="2" id="KW-0732">Signal</keyword>
<evidence type="ECO:0000313" key="3">
    <source>
        <dbReference type="EMBL" id="KAL3332375.1"/>
    </source>
</evidence>
<dbReference type="EMBL" id="JBJKTR010000019">
    <property type="protein sequence ID" value="KAL3332375.1"/>
    <property type="molecule type" value="Genomic_DNA"/>
</dbReference>
<dbReference type="PANTHER" id="PTHR13047">
    <property type="entry name" value="PRE-MRNA CLEAVAGE FACTOR IM, 25KD SUBUNIT"/>
    <property type="match status" value="1"/>
</dbReference>
<evidence type="ECO:0000313" key="4">
    <source>
        <dbReference type="Proteomes" id="UP001627284"/>
    </source>
</evidence>
<feature type="signal peptide" evidence="2">
    <location>
        <begin position="1"/>
        <end position="19"/>
    </location>
</feature>
<evidence type="ECO:0000256" key="1">
    <source>
        <dbReference type="SAM" id="Phobius"/>
    </source>
</evidence>
<dbReference type="AlphaFoldDB" id="A0ABD2RL36"/>
<evidence type="ECO:0000256" key="2">
    <source>
        <dbReference type="SAM" id="SignalP"/>
    </source>
</evidence>
<feature type="chain" id="PRO_5044773306" evidence="2">
    <location>
        <begin position="20"/>
        <end position="107"/>
    </location>
</feature>